<feature type="non-terminal residue" evidence="7">
    <location>
        <position position="1"/>
    </location>
</feature>
<dbReference type="InterPro" id="IPR012901">
    <property type="entry name" value="CARME"/>
</dbReference>
<keyword evidence="3" id="KW-0489">Methyltransferase</keyword>
<evidence type="ECO:0000313" key="8">
    <source>
        <dbReference type="Proteomes" id="UP000215902"/>
    </source>
</evidence>
<dbReference type="SMART" id="SM01296">
    <property type="entry name" value="N2227"/>
    <property type="match status" value="1"/>
</dbReference>
<dbReference type="Proteomes" id="UP000215902">
    <property type="component" value="Unassembled WGS sequence"/>
</dbReference>
<dbReference type="InterPro" id="IPR029063">
    <property type="entry name" value="SAM-dependent_MTases_sf"/>
</dbReference>
<dbReference type="PANTHER" id="PTHR12303">
    <property type="entry name" value="CARNOSINE N-METHYLTRANSFERASE"/>
    <property type="match status" value="1"/>
</dbReference>
<dbReference type="SUPFAM" id="SSF53335">
    <property type="entry name" value="S-adenosyl-L-methionine-dependent methyltransferases"/>
    <property type="match status" value="1"/>
</dbReference>
<dbReference type="GO" id="GO:0005829">
    <property type="term" value="C:cytosol"/>
    <property type="evidence" value="ECO:0007669"/>
    <property type="project" value="TreeGrafter"/>
</dbReference>
<dbReference type="Gene3D" id="3.40.50.150">
    <property type="entry name" value="Vaccinia Virus protein VP39"/>
    <property type="match status" value="1"/>
</dbReference>
<name>A0A267EC18_9PLAT</name>
<dbReference type="GO" id="GO:0005634">
    <property type="term" value="C:nucleus"/>
    <property type="evidence" value="ECO:0007669"/>
    <property type="project" value="TreeGrafter"/>
</dbReference>
<feature type="region of interest" description="Disordered" evidence="6">
    <location>
        <begin position="406"/>
        <end position="428"/>
    </location>
</feature>
<reference evidence="7 8" key="1">
    <citation type="submission" date="2017-06" db="EMBL/GenBank/DDBJ databases">
        <title>A platform for efficient transgenesis in Macrostomum lignano, a flatworm model organism for stem cell research.</title>
        <authorList>
            <person name="Berezikov E."/>
        </authorList>
    </citation>
    <scope>NUCLEOTIDE SEQUENCE [LARGE SCALE GENOMIC DNA]</scope>
    <source>
        <strain evidence="7">DV1</strain>
        <tissue evidence="7">Whole organism</tissue>
    </source>
</reference>
<evidence type="ECO:0000256" key="3">
    <source>
        <dbReference type="ARBA" id="ARBA00022603"/>
    </source>
</evidence>
<dbReference type="EMBL" id="NIVC01002376">
    <property type="protein sequence ID" value="PAA58427.1"/>
    <property type="molecule type" value="Genomic_DNA"/>
</dbReference>
<dbReference type="PANTHER" id="PTHR12303:SF6">
    <property type="entry name" value="CARNOSINE N-METHYLTRANSFERASE"/>
    <property type="match status" value="1"/>
</dbReference>
<evidence type="ECO:0000313" key="7">
    <source>
        <dbReference type="EMBL" id="PAA58427.1"/>
    </source>
</evidence>
<keyword evidence="8" id="KW-1185">Reference proteome</keyword>
<dbReference type="Pfam" id="PF07942">
    <property type="entry name" value="CARME"/>
    <property type="match status" value="1"/>
</dbReference>
<keyword evidence="4" id="KW-0808">Transferase</keyword>
<keyword evidence="5" id="KW-0949">S-adenosyl-L-methionine</keyword>
<feature type="region of interest" description="Disordered" evidence="6">
    <location>
        <begin position="346"/>
        <end position="385"/>
    </location>
</feature>
<proteinExistence type="inferred from homology"/>
<dbReference type="GO" id="GO:0035498">
    <property type="term" value="P:carnosine metabolic process"/>
    <property type="evidence" value="ECO:0007669"/>
    <property type="project" value="TreeGrafter"/>
</dbReference>
<dbReference type="OrthoDB" id="978at2759"/>
<evidence type="ECO:0000256" key="5">
    <source>
        <dbReference type="ARBA" id="ARBA00022691"/>
    </source>
</evidence>
<accession>A0A267EC18</accession>
<sequence>QERQHFRKILAAFRHYRRYGLQQVADKLAQYNGLPERHKRLMGGNSGVPEHLARVRASIEHNAEMINLFIADANSIFDGDSPLSPCAGSEGSSSVQHQQLQVTSNDMDKVRSTIKQFARDWSLDGANERALCYEPMLREIDRLFSAENCPDRSEVRVLVPGAGLGRLAWEVARLGFSCQGNEWSLYMLFCSYFVINRCSEPNCFTLYPWVHQFCNNWSWADQLRPITFPDVSPADLPKSGSFSMAAGDFLEIYTEPEAWDCVATVFFIDTAHNIAAYVETIGRILKPGGYWINLGPLLYHFADVPGEASIELDYATLRQLVLGSGFELLTENTDIRCGYTQNEASMLRSRNERTRQSSQQPPPPGAATAGEHPTAHGAPRVAAIRGGADLPPAALHVGLPAASCQRPLYPRGGVAPAGAGPLGDRRLP</sequence>
<evidence type="ECO:0000256" key="1">
    <source>
        <dbReference type="ARBA" id="ARBA00010086"/>
    </source>
</evidence>
<evidence type="ECO:0000256" key="2">
    <source>
        <dbReference type="ARBA" id="ARBA00012003"/>
    </source>
</evidence>
<dbReference type="AlphaFoldDB" id="A0A267EC18"/>
<dbReference type="EC" id="2.1.1.22" evidence="2"/>
<dbReference type="GO" id="GO:0032259">
    <property type="term" value="P:methylation"/>
    <property type="evidence" value="ECO:0007669"/>
    <property type="project" value="UniProtKB-KW"/>
</dbReference>
<dbReference type="STRING" id="282301.A0A267EC18"/>
<gene>
    <name evidence="7" type="ORF">BOX15_Mlig022604g2</name>
</gene>
<comment type="similarity">
    <text evidence="1">Belongs to the carnosine N-methyltransferase family.</text>
</comment>
<comment type="caution">
    <text evidence="7">The sequence shown here is derived from an EMBL/GenBank/DDBJ whole genome shotgun (WGS) entry which is preliminary data.</text>
</comment>
<feature type="compositionally biased region" description="Low complexity" evidence="6">
    <location>
        <begin position="410"/>
        <end position="419"/>
    </location>
</feature>
<dbReference type="GO" id="GO:0030735">
    <property type="term" value="F:carnosine N-methyltransferase activity"/>
    <property type="evidence" value="ECO:0007669"/>
    <property type="project" value="UniProtKB-EC"/>
</dbReference>
<evidence type="ECO:0000256" key="6">
    <source>
        <dbReference type="SAM" id="MobiDB-lite"/>
    </source>
</evidence>
<feature type="compositionally biased region" description="Low complexity" evidence="6">
    <location>
        <begin position="366"/>
        <end position="378"/>
    </location>
</feature>
<protein>
    <recommendedName>
        <fullName evidence="2">carnosine N-methyltransferase</fullName>
        <ecNumber evidence="2">2.1.1.22</ecNumber>
    </recommendedName>
</protein>
<organism evidence="7 8">
    <name type="scientific">Macrostomum lignano</name>
    <dbReference type="NCBI Taxonomy" id="282301"/>
    <lineage>
        <taxon>Eukaryota</taxon>
        <taxon>Metazoa</taxon>
        <taxon>Spiralia</taxon>
        <taxon>Lophotrochozoa</taxon>
        <taxon>Platyhelminthes</taxon>
        <taxon>Rhabditophora</taxon>
        <taxon>Macrostomorpha</taxon>
        <taxon>Macrostomida</taxon>
        <taxon>Macrostomidae</taxon>
        <taxon>Macrostomum</taxon>
    </lineage>
</organism>
<evidence type="ECO:0000256" key="4">
    <source>
        <dbReference type="ARBA" id="ARBA00022679"/>
    </source>
</evidence>